<proteinExistence type="predicted"/>
<evidence type="ECO:0000313" key="1">
    <source>
        <dbReference type="EMBL" id="ACB39230.1"/>
    </source>
</evidence>
<dbReference type="GeneID" id="6165682"/>
<protein>
    <submittedName>
        <fullName evidence="1">Uncharacterized protein</fullName>
    </submittedName>
</protein>
<accession>B1YB99</accession>
<keyword evidence="2" id="KW-1185">Reference proteome</keyword>
<dbReference type="Proteomes" id="UP000001694">
    <property type="component" value="Chromosome"/>
</dbReference>
<gene>
    <name evidence="1" type="ordered locus">Tneu_0278</name>
</gene>
<dbReference type="OrthoDB" id="24329at2157"/>
<dbReference type="STRING" id="444157.Tneu_0278"/>
<name>B1YB99_PYRNV</name>
<dbReference type="EMBL" id="CP001014">
    <property type="protein sequence ID" value="ACB39230.1"/>
    <property type="molecule type" value="Genomic_DNA"/>
</dbReference>
<dbReference type="AlphaFoldDB" id="B1YB99"/>
<sequence>MRWWVIAGGVAAAAVVALFLLSSAGPPFDSHNYEVNYTIKLTYTVLGQTTTVTGWLLVGEGPKGNYTAYVLRLPGAGDAVYYTAAEGGRVYSAVCFGNHCIKGSGGSNWQWVRWWQQAIATVGERKTGTCSHLGYTGEYIETTGKMNLGSWVPGPVETSGTYRAGVCTVRGVPLKLTVWGGVGTQTGGQSAVYSVELDVSAVTVGPFNEAHYSEILTKVGAK</sequence>
<dbReference type="RefSeq" id="WP_012349651.1">
    <property type="nucleotide sequence ID" value="NC_010525.1"/>
</dbReference>
<dbReference type="KEGG" id="tne:Tneu_0278"/>
<dbReference type="eggNOG" id="arCOG07483">
    <property type="taxonomic scope" value="Archaea"/>
</dbReference>
<evidence type="ECO:0000313" key="2">
    <source>
        <dbReference type="Proteomes" id="UP000001694"/>
    </source>
</evidence>
<reference evidence="1" key="1">
    <citation type="submission" date="2008-03" db="EMBL/GenBank/DDBJ databases">
        <title>Complete sequence of Thermoproteus neutrophilus V24Sta.</title>
        <authorList>
            <consortium name="US DOE Joint Genome Institute"/>
            <person name="Copeland A."/>
            <person name="Lucas S."/>
            <person name="Lapidus A."/>
            <person name="Glavina del Rio T."/>
            <person name="Dalin E."/>
            <person name="Tice H."/>
            <person name="Bruce D."/>
            <person name="Goodwin L."/>
            <person name="Pitluck S."/>
            <person name="Sims D."/>
            <person name="Brettin T."/>
            <person name="Detter J.C."/>
            <person name="Han C."/>
            <person name="Kuske C.R."/>
            <person name="Schmutz J."/>
            <person name="Larimer F."/>
            <person name="Land M."/>
            <person name="Hauser L."/>
            <person name="Kyrpides N."/>
            <person name="Mikhailova N."/>
            <person name="Biddle J.F."/>
            <person name="Zhang Z."/>
            <person name="Fitz-Gibbon S.T."/>
            <person name="Lowe T.M."/>
            <person name="Saltikov C."/>
            <person name="House C.H."/>
            <person name="Richardson P."/>
        </authorList>
    </citation>
    <scope>NUCLEOTIDE SEQUENCE [LARGE SCALE GENOMIC DNA]</scope>
    <source>
        <strain evidence="1">V24Sta</strain>
    </source>
</reference>
<dbReference type="HOGENOM" id="CLU_091234_0_0_2"/>
<organism evidence="1 2">
    <name type="scientific">Pyrobaculum neutrophilum (strain DSM 2338 / JCM 9278 / NBRC 100436 / V24Sta)</name>
    <name type="common">Thermoproteus neutrophilus</name>
    <dbReference type="NCBI Taxonomy" id="444157"/>
    <lineage>
        <taxon>Archaea</taxon>
        <taxon>Thermoproteota</taxon>
        <taxon>Thermoprotei</taxon>
        <taxon>Thermoproteales</taxon>
        <taxon>Thermoproteaceae</taxon>
        <taxon>Pyrobaculum</taxon>
    </lineage>
</organism>